<dbReference type="Proteomes" id="UP000199119">
    <property type="component" value="Unassembled WGS sequence"/>
</dbReference>
<organism evidence="8 9">
    <name type="scientific">Paracidovorax wautersii</name>
    <dbReference type="NCBI Taxonomy" id="1177982"/>
    <lineage>
        <taxon>Bacteria</taxon>
        <taxon>Pseudomonadati</taxon>
        <taxon>Pseudomonadota</taxon>
        <taxon>Betaproteobacteria</taxon>
        <taxon>Burkholderiales</taxon>
        <taxon>Comamonadaceae</taxon>
        <taxon>Paracidovorax</taxon>
    </lineage>
</organism>
<dbReference type="AlphaFoldDB" id="A0A1I2AV17"/>
<keyword evidence="2" id="KW-0092">Biotin</keyword>
<dbReference type="SUPFAM" id="SSF55681">
    <property type="entry name" value="Class II aaRS and biotin synthetases"/>
    <property type="match status" value="1"/>
</dbReference>
<feature type="domain" description="Biotin protein ligase C-terminal" evidence="6">
    <location>
        <begin position="257"/>
        <end position="288"/>
    </location>
</feature>
<evidence type="ECO:0000313" key="9">
    <source>
        <dbReference type="Proteomes" id="UP000199119"/>
    </source>
</evidence>
<reference evidence="9" key="1">
    <citation type="submission" date="2016-10" db="EMBL/GenBank/DDBJ databases">
        <authorList>
            <person name="Varghese N."/>
            <person name="Submissions S."/>
        </authorList>
    </citation>
    <scope>NUCLEOTIDE SEQUENCE [LARGE SCALE GENOMIC DNA]</scope>
    <source>
        <strain evidence="9">DSM 27981</strain>
    </source>
</reference>
<evidence type="ECO:0000259" key="6">
    <source>
        <dbReference type="Pfam" id="PF02237"/>
    </source>
</evidence>
<evidence type="ECO:0000256" key="1">
    <source>
        <dbReference type="ARBA" id="ARBA00022598"/>
    </source>
</evidence>
<dbReference type="InterPro" id="IPR004143">
    <property type="entry name" value="BPL_LPL_catalytic"/>
</dbReference>
<evidence type="ECO:0000256" key="4">
    <source>
        <dbReference type="ARBA" id="ARBA00047846"/>
    </source>
</evidence>
<gene>
    <name evidence="8" type="ORF">SAMN04489711_102192</name>
</gene>
<dbReference type="Gene3D" id="2.30.30.100">
    <property type="match status" value="1"/>
</dbReference>
<comment type="catalytic activity">
    <reaction evidence="4">
        <text>biotin + L-lysyl-[protein] + ATP = N(6)-biotinyl-L-lysyl-[protein] + AMP + diphosphate + H(+)</text>
        <dbReference type="Rhea" id="RHEA:11756"/>
        <dbReference type="Rhea" id="RHEA-COMP:9752"/>
        <dbReference type="Rhea" id="RHEA-COMP:10505"/>
        <dbReference type="ChEBI" id="CHEBI:15378"/>
        <dbReference type="ChEBI" id="CHEBI:29969"/>
        <dbReference type="ChEBI" id="CHEBI:30616"/>
        <dbReference type="ChEBI" id="CHEBI:33019"/>
        <dbReference type="ChEBI" id="CHEBI:57586"/>
        <dbReference type="ChEBI" id="CHEBI:83144"/>
        <dbReference type="ChEBI" id="CHEBI:456215"/>
        <dbReference type="EC" id="6.3.4.15"/>
    </reaction>
</comment>
<protein>
    <recommendedName>
        <fullName evidence="3">biotin--[biotin carboxyl-carrier protein] ligase</fullName>
        <ecNumber evidence="3">6.3.4.15</ecNumber>
    </recommendedName>
</protein>
<sequence>MNMHSNNGTAPVRWFAEDIWLAVEPMLPGFTVEVLPSIDSTSTELMRRARAGRAEPTLLVAESQTAGRGRMGRPWQSQAQGTPAEGSGALASLTFSLGLPLAPADWSGLSLAVGVSVAESLQPVLPAPGSGTPRIGLKWPNDVWLDGDRKLAGILVETASFVAPQAGGSAPGGARYVVVGIGINLLPRPGDGMNRPPASLSELDAALDAPAALARIAAPLVGMLQAFERQGFAPVQPRFALRDALAGRDVTLSDGQSGIAQGVAADGALLVQTPGGLQTVTSSEISVRPAGQALPTR</sequence>
<evidence type="ECO:0000256" key="5">
    <source>
        <dbReference type="SAM" id="MobiDB-lite"/>
    </source>
</evidence>
<dbReference type="InterPro" id="IPR004408">
    <property type="entry name" value="Biotin_CoA_COase_ligase"/>
</dbReference>
<evidence type="ECO:0000259" key="7">
    <source>
        <dbReference type="Pfam" id="PF03099"/>
    </source>
</evidence>
<dbReference type="EMBL" id="FONX01000002">
    <property type="protein sequence ID" value="SFE46730.1"/>
    <property type="molecule type" value="Genomic_DNA"/>
</dbReference>
<name>A0A1I2AV17_9BURK</name>
<dbReference type="InterPro" id="IPR045864">
    <property type="entry name" value="aa-tRNA-synth_II/BPL/LPL"/>
</dbReference>
<dbReference type="Pfam" id="PF02237">
    <property type="entry name" value="BPL_C"/>
    <property type="match status" value="1"/>
</dbReference>
<feature type="domain" description="BPL/LPL catalytic" evidence="7">
    <location>
        <begin position="36"/>
        <end position="159"/>
    </location>
</feature>
<dbReference type="Gene3D" id="3.30.930.10">
    <property type="entry name" value="Bira Bifunctional Protein, Domain 2"/>
    <property type="match status" value="1"/>
</dbReference>
<dbReference type="GO" id="GO:0004077">
    <property type="term" value="F:biotin--[biotin carboxyl-carrier protein] ligase activity"/>
    <property type="evidence" value="ECO:0007669"/>
    <property type="project" value="UniProtKB-EC"/>
</dbReference>
<dbReference type="NCBIfam" id="TIGR00121">
    <property type="entry name" value="birA_ligase"/>
    <property type="match status" value="1"/>
</dbReference>
<dbReference type="CDD" id="cd16442">
    <property type="entry name" value="BPL"/>
    <property type="match status" value="1"/>
</dbReference>
<feature type="region of interest" description="Disordered" evidence="5">
    <location>
        <begin position="64"/>
        <end position="84"/>
    </location>
</feature>
<dbReference type="Pfam" id="PF03099">
    <property type="entry name" value="BPL_LplA_LipB"/>
    <property type="match status" value="1"/>
</dbReference>
<accession>A0A1I2AV17</accession>
<dbReference type="PANTHER" id="PTHR12835:SF5">
    <property type="entry name" value="BIOTIN--PROTEIN LIGASE"/>
    <property type="match status" value="1"/>
</dbReference>
<keyword evidence="9" id="KW-1185">Reference proteome</keyword>
<dbReference type="STRING" id="1177982.SAMN04489711_102192"/>
<dbReference type="GO" id="GO:0005737">
    <property type="term" value="C:cytoplasm"/>
    <property type="evidence" value="ECO:0007669"/>
    <property type="project" value="TreeGrafter"/>
</dbReference>
<keyword evidence="1 8" id="KW-0436">Ligase</keyword>
<evidence type="ECO:0000313" key="8">
    <source>
        <dbReference type="EMBL" id="SFE46730.1"/>
    </source>
</evidence>
<dbReference type="EC" id="6.3.4.15" evidence="3"/>
<proteinExistence type="predicted"/>
<evidence type="ECO:0000256" key="2">
    <source>
        <dbReference type="ARBA" id="ARBA00023267"/>
    </source>
</evidence>
<evidence type="ECO:0000256" key="3">
    <source>
        <dbReference type="ARBA" id="ARBA00024227"/>
    </source>
</evidence>
<dbReference type="InterPro" id="IPR003142">
    <property type="entry name" value="BPL_C"/>
</dbReference>
<dbReference type="RefSeq" id="WP_245785095.1">
    <property type="nucleotide sequence ID" value="NZ_FONX01000002.1"/>
</dbReference>
<dbReference type="PANTHER" id="PTHR12835">
    <property type="entry name" value="BIOTIN PROTEIN LIGASE"/>
    <property type="match status" value="1"/>
</dbReference>